<evidence type="ECO:0000256" key="1">
    <source>
        <dbReference type="SAM" id="SignalP"/>
    </source>
</evidence>
<keyword evidence="1" id="KW-0732">Signal</keyword>
<keyword evidence="4" id="KW-1185">Reference proteome</keyword>
<sequence length="406" mass="43135">MLSRRPRGRARVALLLAAVAVPLLAPLAATPSASAASAADTWTVPPDAVLTLTGHGYGHGHGMSQYGAEGAARQGLDHREILDFYYPDLTWGRRAGRIDVLVGADTTDDLVVRARPGLTLRDTATGELTLLPDKGASLWRVQQAATGATRVSFRTDRWRRWRELEGDGELAAGGQPLTLVTPGGDQQYRGRLRAATVTPGSAARDTVNDLRLEAYLRGVVPREVPASWSPAAVRAQAVAARTYAAYERLHPRGGHFDVYDTTASQVYGGVGSEHPASDAAIADTAGQVLLADGSPAFTQFSSSSGGWTSAGSVPYLVARADPYDDWAGNPVHDWSVRLADETLERRWPAVGDLRGVRVTARDGNGEWGGRVTTLVLSGTRGSVTVSGDGFRSVLGLRSTWFTVAVS</sequence>
<reference evidence="3 4" key="1">
    <citation type="submission" date="2024-02" db="EMBL/GenBank/DDBJ databases">
        <title>Full genome sequence of Nocardioides kribbensis.</title>
        <authorList>
            <person name="Poletto B.L."/>
            <person name="Silva G."/>
            <person name="Galante D."/>
            <person name="Campos K.R."/>
            <person name="Santos M.B.N."/>
            <person name="Sacchi C.T."/>
        </authorList>
    </citation>
    <scope>NUCLEOTIDE SEQUENCE [LARGE SCALE GENOMIC DNA]</scope>
    <source>
        <strain evidence="3 4">O4R</strain>
    </source>
</reference>
<dbReference type="RefSeq" id="WP_349803604.1">
    <property type="nucleotide sequence ID" value="NZ_JBEGDP010000001.1"/>
</dbReference>
<feature type="domain" description="Sporulation stage II protein D amidase enhancer LytB N-terminal" evidence="2">
    <location>
        <begin position="205"/>
        <end position="289"/>
    </location>
</feature>
<dbReference type="NCBIfam" id="TIGR02669">
    <property type="entry name" value="SpoIID_LytB"/>
    <property type="match status" value="1"/>
</dbReference>
<name>A0ABV1NTZ3_9ACTN</name>
<dbReference type="EMBL" id="JBEGDP010000001">
    <property type="protein sequence ID" value="MEQ7845974.1"/>
    <property type="molecule type" value="Genomic_DNA"/>
</dbReference>
<feature type="signal peptide" evidence="1">
    <location>
        <begin position="1"/>
        <end position="35"/>
    </location>
</feature>
<protein>
    <submittedName>
        <fullName evidence="3">SpoIID/LytB domain-containing protein</fullName>
    </submittedName>
</protein>
<evidence type="ECO:0000313" key="3">
    <source>
        <dbReference type="EMBL" id="MEQ7845974.1"/>
    </source>
</evidence>
<evidence type="ECO:0000313" key="4">
    <source>
        <dbReference type="Proteomes" id="UP001482520"/>
    </source>
</evidence>
<comment type="caution">
    <text evidence="3">The sequence shown here is derived from an EMBL/GenBank/DDBJ whole genome shotgun (WGS) entry which is preliminary data.</text>
</comment>
<evidence type="ECO:0000259" key="2">
    <source>
        <dbReference type="Pfam" id="PF08486"/>
    </source>
</evidence>
<proteinExistence type="predicted"/>
<dbReference type="InterPro" id="IPR013693">
    <property type="entry name" value="SpoIID/LytB_N"/>
</dbReference>
<feature type="chain" id="PRO_5046553717" evidence="1">
    <location>
        <begin position="36"/>
        <end position="406"/>
    </location>
</feature>
<gene>
    <name evidence="3" type="ORF">V6R90_01695</name>
</gene>
<dbReference type="Proteomes" id="UP001482520">
    <property type="component" value="Unassembled WGS sequence"/>
</dbReference>
<organism evidence="3 4">
    <name type="scientific">Nocardioides kribbensis</name>
    <dbReference type="NCBI Taxonomy" id="305517"/>
    <lineage>
        <taxon>Bacteria</taxon>
        <taxon>Bacillati</taxon>
        <taxon>Actinomycetota</taxon>
        <taxon>Actinomycetes</taxon>
        <taxon>Propionibacteriales</taxon>
        <taxon>Nocardioidaceae</taxon>
        <taxon>Nocardioides</taxon>
    </lineage>
</organism>
<dbReference type="InterPro" id="IPR013486">
    <property type="entry name" value="SpoIID/LytB"/>
</dbReference>
<accession>A0ABV1NTZ3</accession>
<dbReference type="Pfam" id="PF08486">
    <property type="entry name" value="SpoIID"/>
    <property type="match status" value="1"/>
</dbReference>